<keyword evidence="2" id="KW-0472">Membrane</keyword>
<feature type="transmembrane region" description="Helical" evidence="2">
    <location>
        <begin position="162"/>
        <end position="182"/>
    </location>
</feature>
<dbReference type="KEGG" id="psco:LY89DRAFT_666787"/>
<feature type="region of interest" description="Disordered" evidence="1">
    <location>
        <begin position="46"/>
        <end position="72"/>
    </location>
</feature>
<keyword evidence="2" id="KW-1133">Transmembrane helix</keyword>
<evidence type="ECO:0000313" key="4">
    <source>
        <dbReference type="Proteomes" id="UP000070700"/>
    </source>
</evidence>
<dbReference type="RefSeq" id="XP_018074301.1">
    <property type="nucleotide sequence ID" value="XM_018212937.1"/>
</dbReference>
<gene>
    <name evidence="3" type="ORF">LY89DRAFT_666787</name>
</gene>
<dbReference type="AlphaFoldDB" id="A0A194XII9"/>
<protein>
    <submittedName>
        <fullName evidence="3">Uncharacterized protein</fullName>
    </submittedName>
</protein>
<evidence type="ECO:0000256" key="1">
    <source>
        <dbReference type="SAM" id="MobiDB-lite"/>
    </source>
</evidence>
<proteinExistence type="predicted"/>
<accession>A0A194XII9</accession>
<dbReference type="InParanoid" id="A0A194XII9"/>
<keyword evidence="4" id="KW-1185">Reference proteome</keyword>
<name>A0A194XII9_MOLSC</name>
<sequence length="185" mass="20370">MAYQSGFPASFLAKRVPDNNSFDLPPISKERLAQLKLPGSSLSNYSIASEDSHKQGLLASHRRKQEEMEKQTKRVSWAKRLEGSARSIVPQDQDGDLDVVQEAGSDVDSITPIERAFESNIQRPSLRLAPPPPPQQVPGADEASFARCKSALGWAFHHKLRVFWLSVLLLVVVGSIVVPFVGGKK</sequence>
<dbReference type="EMBL" id="KQ947410">
    <property type="protein sequence ID" value="KUJ19946.1"/>
    <property type="molecule type" value="Genomic_DNA"/>
</dbReference>
<keyword evidence="2" id="KW-0812">Transmembrane</keyword>
<dbReference type="GeneID" id="28822663"/>
<evidence type="ECO:0000256" key="2">
    <source>
        <dbReference type="SAM" id="Phobius"/>
    </source>
</evidence>
<evidence type="ECO:0000313" key="3">
    <source>
        <dbReference type="EMBL" id="KUJ19946.1"/>
    </source>
</evidence>
<dbReference type="Proteomes" id="UP000070700">
    <property type="component" value="Unassembled WGS sequence"/>
</dbReference>
<organism evidence="3 4">
    <name type="scientific">Mollisia scopiformis</name>
    <name type="common">Conifer needle endophyte fungus</name>
    <name type="synonym">Phialocephala scopiformis</name>
    <dbReference type="NCBI Taxonomy" id="149040"/>
    <lineage>
        <taxon>Eukaryota</taxon>
        <taxon>Fungi</taxon>
        <taxon>Dikarya</taxon>
        <taxon>Ascomycota</taxon>
        <taxon>Pezizomycotina</taxon>
        <taxon>Leotiomycetes</taxon>
        <taxon>Helotiales</taxon>
        <taxon>Mollisiaceae</taxon>
        <taxon>Mollisia</taxon>
    </lineage>
</organism>
<reference evidence="3 4" key="1">
    <citation type="submission" date="2015-10" db="EMBL/GenBank/DDBJ databases">
        <title>Full genome of DAOMC 229536 Phialocephala scopiformis, a fungal endophyte of spruce producing the potent anti-insectan compound rugulosin.</title>
        <authorList>
            <consortium name="DOE Joint Genome Institute"/>
            <person name="Walker A.K."/>
            <person name="Frasz S.L."/>
            <person name="Seifert K.A."/>
            <person name="Miller J.D."/>
            <person name="Mondo S.J."/>
            <person name="Labutti K."/>
            <person name="Lipzen A."/>
            <person name="Dockter R."/>
            <person name="Kennedy M."/>
            <person name="Grigoriev I.V."/>
            <person name="Spatafora J.W."/>
        </authorList>
    </citation>
    <scope>NUCLEOTIDE SEQUENCE [LARGE SCALE GENOMIC DNA]</scope>
    <source>
        <strain evidence="3 4">CBS 120377</strain>
    </source>
</reference>